<evidence type="ECO:0000313" key="1">
    <source>
        <dbReference type="EMBL" id="SEI40054.1"/>
    </source>
</evidence>
<dbReference type="Proteomes" id="UP000199532">
    <property type="component" value="Unassembled WGS sequence"/>
</dbReference>
<proteinExistence type="predicted"/>
<protein>
    <submittedName>
        <fullName evidence="1">Uncharacterized protein</fullName>
    </submittedName>
</protein>
<keyword evidence="2" id="KW-1185">Reference proteome</keyword>
<evidence type="ECO:0000313" key="2">
    <source>
        <dbReference type="Proteomes" id="UP000199532"/>
    </source>
</evidence>
<dbReference type="AlphaFoldDB" id="A0A1H6QGE0"/>
<sequence>MIQKAKKEPTPEIEFFTEIQSRETRYIVNIWYILAFRGTRSAYGTIFGFLLGNSEFLNGFISLTKKIQFDL</sequence>
<dbReference type="EMBL" id="FNXY01000001">
    <property type="protein sequence ID" value="SEI40054.1"/>
    <property type="molecule type" value="Genomic_DNA"/>
</dbReference>
<dbReference type="STRING" id="408657.SAMN04487995_0404"/>
<reference evidence="1 2" key="1">
    <citation type="submission" date="2016-10" db="EMBL/GenBank/DDBJ databases">
        <authorList>
            <person name="de Groot N.N."/>
        </authorList>
    </citation>
    <scope>NUCLEOTIDE SEQUENCE [LARGE SCALE GENOMIC DNA]</scope>
    <source>
        <strain evidence="1 2">DSM 19938</strain>
    </source>
</reference>
<accession>A0A1H6QGE0</accession>
<name>A0A1H6QGE0_9BACT</name>
<gene>
    <name evidence="1" type="ORF">SAMN04487995_0404</name>
</gene>
<organism evidence="1 2">
    <name type="scientific">Dyadobacter koreensis</name>
    <dbReference type="NCBI Taxonomy" id="408657"/>
    <lineage>
        <taxon>Bacteria</taxon>
        <taxon>Pseudomonadati</taxon>
        <taxon>Bacteroidota</taxon>
        <taxon>Cytophagia</taxon>
        <taxon>Cytophagales</taxon>
        <taxon>Spirosomataceae</taxon>
        <taxon>Dyadobacter</taxon>
    </lineage>
</organism>